<keyword evidence="5" id="KW-0378">Hydrolase</keyword>
<proteinExistence type="predicted"/>
<protein>
    <submittedName>
        <fullName evidence="5">Glycoside hydrolase family 97 N-terminal domain-containing protein</fullName>
    </submittedName>
</protein>
<name>A0ABW5X0S0_9FLAO</name>
<dbReference type="Proteomes" id="UP001597438">
    <property type="component" value="Unassembled WGS sequence"/>
</dbReference>
<gene>
    <name evidence="5" type="ORF">ACFSYS_03700</name>
</gene>
<organism evidence="5 6">
    <name type="scientific">Christiangramia antarctica</name>
    <dbReference type="NCBI Taxonomy" id="2058158"/>
    <lineage>
        <taxon>Bacteria</taxon>
        <taxon>Pseudomonadati</taxon>
        <taxon>Bacteroidota</taxon>
        <taxon>Flavobacteriia</taxon>
        <taxon>Flavobacteriales</taxon>
        <taxon>Flavobacteriaceae</taxon>
        <taxon>Christiangramia</taxon>
    </lineage>
</organism>
<evidence type="ECO:0000259" key="4">
    <source>
        <dbReference type="Pfam" id="PF14508"/>
    </source>
</evidence>
<dbReference type="GO" id="GO:0016787">
    <property type="term" value="F:hydrolase activity"/>
    <property type="evidence" value="ECO:0007669"/>
    <property type="project" value="UniProtKB-KW"/>
</dbReference>
<evidence type="ECO:0000313" key="5">
    <source>
        <dbReference type="EMBL" id="MFD2832377.1"/>
    </source>
</evidence>
<feature type="domain" description="Glycosyl-hydrolase 97 N-terminal" evidence="4">
    <location>
        <begin position="40"/>
        <end position="91"/>
    </location>
</feature>
<dbReference type="RefSeq" id="WP_251740425.1">
    <property type="nucleotide sequence ID" value="NZ_JBHUOJ010000007.1"/>
</dbReference>
<comment type="subunit">
    <text evidence="2">Monomer.</text>
</comment>
<comment type="cofactor">
    <cofactor evidence="1">
        <name>Ca(2+)</name>
        <dbReference type="ChEBI" id="CHEBI:29108"/>
    </cofactor>
</comment>
<dbReference type="Pfam" id="PF14508">
    <property type="entry name" value="GH97_N"/>
    <property type="match status" value="1"/>
</dbReference>
<dbReference type="EMBL" id="JBHUOJ010000007">
    <property type="protein sequence ID" value="MFD2832377.1"/>
    <property type="molecule type" value="Genomic_DNA"/>
</dbReference>
<sequence>MKKVLEDLLKCGRVKIHSFSMVIAILLAIPVLAQEEVELISPDGHLIFNFRMTDSLPVYDINYKEKQLVNPSSLSLSFQKTGDFGRNVEVKICSFLPLSITNWKSGKKP</sequence>
<keyword evidence="3" id="KW-0106">Calcium</keyword>
<reference evidence="6" key="1">
    <citation type="journal article" date="2019" name="Int. J. Syst. Evol. Microbiol.">
        <title>The Global Catalogue of Microorganisms (GCM) 10K type strain sequencing project: providing services to taxonomists for standard genome sequencing and annotation.</title>
        <authorList>
            <consortium name="The Broad Institute Genomics Platform"/>
            <consortium name="The Broad Institute Genome Sequencing Center for Infectious Disease"/>
            <person name="Wu L."/>
            <person name="Ma J."/>
        </authorList>
    </citation>
    <scope>NUCLEOTIDE SEQUENCE [LARGE SCALE GENOMIC DNA]</scope>
    <source>
        <strain evidence="6">KCTC 52925</strain>
    </source>
</reference>
<dbReference type="InterPro" id="IPR052720">
    <property type="entry name" value="Glycosyl_hydrolase_97"/>
</dbReference>
<dbReference type="PANTHER" id="PTHR35803">
    <property type="entry name" value="GLUCAN 1,4-ALPHA-GLUCOSIDASE SUSB-RELATED"/>
    <property type="match status" value="1"/>
</dbReference>
<dbReference type="InterPro" id="IPR014718">
    <property type="entry name" value="GH-type_carb-bd"/>
</dbReference>
<evidence type="ECO:0000256" key="1">
    <source>
        <dbReference type="ARBA" id="ARBA00001913"/>
    </source>
</evidence>
<evidence type="ECO:0000313" key="6">
    <source>
        <dbReference type="Proteomes" id="UP001597438"/>
    </source>
</evidence>
<evidence type="ECO:0000256" key="2">
    <source>
        <dbReference type="ARBA" id="ARBA00011245"/>
    </source>
</evidence>
<dbReference type="Gene3D" id="2.70.98.10">
    <property type="match status" value="1"/>
</dbReference>
<dbReference type="InterPro" id="IPR029486">
    <property type="entry name" value="GH97_N"/>
</dbReference>
<keyword evidence="6" id="KW-1185">Reference proteome</keyword>
<accession>A0ABW5X0S0</accession>
<evidence type="ECO:0000256" key="3">
    <source>
        <dbReference type="ARBA" id="ARBA00022837"/>
    </source>
</evidence>
<comment type="caution">
    <text evidence="5">The sequence shown here is derived from an EMBL/GenBank/DDBJ whole genome shotgun (WGS) entry which is preliminary data.</text>
</comment>